<accession>A0A8X6VFQ4</accession>
<organism evidence="4 5">
    <name type="scientific">Trichonephila clavipes</name>
    <name type="common">Golden silk orbweaver</name>
    <name type="synonym">Nephila clavipes</name>
    <dbReference type="NCBI Taxonomy" id="2585209"/>
    <lineage>
        <taxon>Eukaryota</taxon>
        <taxon>Metazoa</taxon>
        <taxon>Ecdysozoa</taxon>
        <taxon>Arthropoda</taxon>
        <taxon>Chelicerata</taxon>
        <taxon>Arachnida</taxon>
        <taxon>Araneae</taxon>
        <taxon>Araneomorphae</taxon>
        <taxon>Entelegynae</taxon>
        <taxon>Araneoidea</taxon>
        <taxon>Nephilidae</taxon>
        <taxon>Trichonephila</taxon>
    </lineage>
</organism>
<feature type="compositionally biased region" description="Basic residues" evidence="1">
    <location>
        <begin position="360"/>
        <end position="370"/>
    </location>
</feature>
<dbReference type="AlphaFoldDB" id="A0A8X6VFQ4"/>
<dbReference type="Proteomes" id="UP000887159">
    <property type="component" value="Unassembled WGS sequence"/>
</dbReference>
<sequence>MQLPSTNLRIIFVYSVKHCSRENEDLANRFVERKLRGGVCSNGECEISSIYSNCRIRPLPIPSLRVTVNITLPTIPTGNCDVDCTRSNMKDVRDKVMKEIVRLVMKGDSLKLPGEREDLAISYYDSKEDLICNPGFEMKNLPSLPLCVPCRPGYYLNKGFCIPCRFDEYSERFAQTECHTCGEKKETSRRATRSKNDCHIAAPVFFGTLIGILLPVFFIIVLFLWISRHYLRASAITSFVDKWSLCLRKNTVESDISTLVESSETEYESEHESRHPSVMAFSGPHRYWDNYARVLGKESEKKEERKKQEHWKQHKSTERSRVNSKRNEANERKKQTDTKRDEFHDRKKSPDRKRNEAKEKKKANYNKKSRIPTPPALPTKSMMKQATKNAAGYGK</sequence>
<evidence type="ECO:0000256" key="1">
    <source>
        <dbReference type="SAM" id="MobiDB-lite"/>
    </source>
</evidence>
<feature type="compositionally biased region" description="Basic and acidic residues" evidence="1">
    <location>
        <begin position="298"/>
        <end position="345"/>
    </location>
</feature>
<gene>
    <name evidence="4" type="primary">AVEN_185399_1</name>
    <name evidence="4" type="ORF">TNCV_3108821</name>
</gene>
<evidence type="ECO:0000313" key="5">
    <source>
        <dbReference type="Proteomes" id="UP000887159"/>
    </source>
</evidence>
<protein>
    <recommendedName>
        <fullName evidence="3">Tyrosine-protein kinase ephrin type A/B receptor-like domain-containing protein</fullName>
    </recommendedName>
</protein>
<evidence type="ECO:0000259" key="3">
    <source>
        <dbReference type="Pfam" id="PF07699"/>
    </source>
</evidence>
<keyword evidence="5" id="KW-1185">Reference proteome</keyword>
<keyword evidence="2" id="KW-0812">Transmembrane</keyword>
<dbReference type="Pfam" id="PF07699">
    <property type="entry name" value="Ephrin_rec_like"/>
    <property type="match status" value="1"/>
</dbReference>
<comment type="caution">
    <text evidence="4">The sequence shown here is derived from an EMBL/GenBank/DDBJ whole genome shotgun (WGS) entry which is preliminary data.</text>
</comment>
<reference evidence="4" key="1">
    <citation type="submission" date="2020-08" db="EMBL/GenBank/DDBJ databases">
        <title>Multicomponent nature underlies the extraordinary mechanical properties of spider dragline silk.</title>
        <authorList>
            <person name="Kono N."/>
            <person name="Nakamura H."/>
            <person name="Mori M."/>
            <person name="Yoshida Y."/>
            <person name="Ohtoshi R."/>
            <person name="Malay A.D."/>
            <person name="Moran D.A.P."/>
            <person name="Tomita M."/>
            <person name="Numata K."/>
            <person name="Arakawa K."/>
        </authorList>
    </citation>
    <scope>NUCLEOTIDE SEQUENCE</scope>
</reference>
<proteinExistence type="predicted"/>
<dbReference type="SMART" id="SM01411">
    <property type="entry name" value="Ephrin_rec_like"/>
    <property type="match status" value="1"/>
</dbReference>
<feature type="domain" description="Tyrosine-protein kinase ephrin type A/B receptor-like" evidence="3">
    <location>
        <begin position="153"/>
        <end position="198"/>
    </location>
</feature>
<feature type="region of interest" description="Disordered" evidence="1">
    <location>
        <begin position="298"/>
        <end position="395"/>
    </location>
</feature>
<keyword evidence="2" id="KW-1133">Transmembrane helix</keyword>
<keyword evidence="2" id="KW-0472">Membrane</keyword>
<name>A0A8X6VFQ4_TRICX</name>
<dbReference type="InterPro" id="IPR011641">
    <property type="entry name" value="Tyr-kin_ephrin_A/B_rcpt-like"/>
</dbReference>
<dbReference type="Gene3D" id="2.10.50.10">
    <property type="entry name" value="Tumor Necrosis Factor Receptor, subunit A, domain 2"/>
    <property type="match status" value="1"/>
</dbReference>
<feature type="transmembrane region" description="Helical" evidence="2">
    <location>
        <begin position="200"/>
        <end position="226"/>
    </location>
</feature>
<evidence type="ECO:0000313" key="4">
    <source>
        <dbReference type="EMBL" id="GFY06203.1"/>
    </source>
</evidence>
<evidence type="ECO:0000256" key="2">
    <source>
        <dbReference type="SAM" id="Phobius"/>
    </source>
</evidence>
<dbReference type="EMBL" id="BMAU01021257">
    <property type="protein sequence ID" value="GFY06203.1"/>
    <property type="molecule type" value="Genomic_DNA"/>
</dbReference>